<dbReference type="Proteomes" id="UP000521379">
    <property type="component" value="Unassembled WGS sequence"/>
</dbReference>
<dbReference type="Gene3D" id="3.40.190.290">
    <property type="match status" value="1"/>
</dbReference>
<dbReference type="EMBL" id="JAAVUN010000002">
    <property type="protein sequence ID" value="NKE08659.1"/>
    <property type="molecule type" value="Genomic_DNA"/>
</dbReference>
<organism evidence="6 7">
    <name type="scientific">Kocuria subflava</name>
    <dbReference type="NCBI Taxonomy" id="1736139"/>
    <lineage>
        <taxon>Bacteria</taxon>
        <taxon>Bacillati</taxon>
        <taxon>Actinomycetota</taxon>
        <taxon>Actinomycetes</taxon>
        <taxon>Micrococcales</taxon>
        <taxon>Micrococcaceae</taxon>
        <taxon>Kocuria</taxon>
    </lineage>
</organism>
<dbReference type="SUPFAM" id="SSF46785">
    <property type="entry name" value="Winged helix' DNA-binding domain"/>
    <property type="match status" value="1"/>
</dbReference>
<evidence type="ECO:0000313" key="6">
    <source>
        <dbReference type="EMBL" id="NKE08659.1"/>
    </source>
</evidence>
<evidence type="ECO:0000313" key="7">
    <source>
        <dbReference type="Proteomes" id="UP000521379"/>
    </source>
</evidence>
<dbReference type="CDD" id="cd00090">
    <property type="entry name" value="HTH_ARSR"/>
    <property type="match status" value="1"/>
</dbReference>
<dbReference type="PROSITE" id="PS50931">
    <property type="entry name" value="HTH_LYSR"/>
    <property type="match status" value="1"/>
</dbReference>
<dbReference type="GO" id="GO:0003700">
    <property type="term" value="F:DNA-binding transcription factor activity"/>
    <property type="evidence" value="ECO:0007669"/>
    <property type="project" value="InterPro"/>
</dbReference>
<dbReference type="InterPro" id="IPR036390">
    <property type="entry name" value="WH_DNA-bd_sf"/>
</dbReference>
<dbReference type="Pfam" id="PF03466">
    <property type="entry name" value="LysR_substrate"/>
    <property type="match status" value="1"/>
</dbReference>
<sequence length="319" mass="34579">MLNVSRLRMLAELKRCGTLAEVARVLSYTPSAVSQQLSLLEREAGVVLLEKVGRGVHLTHAAETLVEHADAVLRRLEQAEAELAAAQPEVRGTLRVASFQTVVMTVLPAALTVLEQRHPQLQVAITQREVDSAYQGLMAGDFDVMVGEELPGFPVEPRPGLDRVDLLQDPQILAVPLTGRFSARVDQLADLAQAPWALDAADTHMGLWSRSMCRTAGFEPRTVLESPDPALQLHIVRAGHAVAFVHGLVGAQYTSGTQLIELPGRPHRKIFTAARSSRAQHPAILAFREVLTEVAQGLGTVTGNHTIMLMPPTVHALSQ</sequence>
<reference evidence="6 7" key="1">
    <citation type="submission" date="2020-02" db="EMBL/GenBank/DDBJ databases">
        <authorList>
            <person name="Sun Q."/>
        </authorList>
    </citation>
    <scope>NUCLEOTIDE SEQUENCE [LARGE SCALE GENOMIC DNA]</scope>
    <source>
        <strain evidence="6 7">YIM 13062</strain>
    </source>
</reference>
<keyword evidence="4" id="KW-0804">Transcription</keyword>
<comment type="caution">
    <text evidence="6">The sequence shown here is derived from an EMBL/GenBank/DDBJ whole genome shotgun (WGS) entry which is preliminary data.</text>
</comment>
<dbReference type="Pfam" id="PF00126">
    <property type="entry name" value="HTH_1"/>
    <property type="match status" value="1"/>
</dbReference>
<dbReference type="GO" id="GO:0032993">
    <property type="term" value="C:protein-DNA complex"/>
    <property type="evidence" value="ECO:0007669"/>
    <property type="project" value="TreeGrafter"/>
</dbReference>
<dbReference type="SUPFAM" id="SSF53850">
    <property type="entry name" value="Periplasmic binding protein-like II"/>
    <property type="match status" value="1"/>
</dbReference>
<keyword evidence="7" id="KW-1185">Reference proteome</keyword>
<gene>
    <name evidence="6" type="ORF">GTW58_01585</name>
</gene>
<dbReference type="Gene3D" id="1.10.10.10">
    <property type="entry name" value="Winged helix-like DNA-binding domain superfamily/Winged helix DNA-binding domain"/>
    <property type="match status" value="1"/>
</dbReference>
<evidence type="ECO:0000259" key="5">
    <source>
        <dbReference type="PROSITE" id="PS50931"/>
    </source>
</evidence>
<evidence type="ECO:0000256" key="3">
    <source>
        <dbReference type="ARBA" id="ARBA00023125"/>
    </source>
</evidence>
<dbReference type="InterPro" id="IPR036388">
    <property type="entry name" value="WH-like_DNA-bd_sf"/>
</dbReference>
<comment type="similarity">
    <text evidence="1">Belongs to the LysR transcriptional regulatory family.</text>
</comment>
<keyword evidence="3" id="KW-0238">DNA-binding</keyword>
<evidence type="ECO:0000256" key="1">
    <source>
        <dbReference type="ARBA" id="ARBA00009437"/>
    </source>
</evidence>
<accession>A0A846TPB7</accession>
<feature type="domain" description="HTH lysR-type" evidence="5">
    <location>
        <begin position="2"/>
        <end position="59"/>
    </location>
</feature>
<evidence type="ECO:0000256" key="4">
    <source>
        <dbReference type="ARBA" id="ARBA00023163"/>
    </source>
</evidence>
<proteinExistence type="inferred from homology"/>
<dbReference type="InterPro" id="IPR000847">
    <property type="entry name" value="LysR_HTH_N"/>
</dbReference>
<dbReference type="PANTHER" id="PTHR30346:SF29">
    <property type="entry name" value="LYSR SUBSTRATE-BINDING"/>
    <property type="match status" value="1"/>
</dbReference>
<dbReference type="RefSeq" id="WP_119932463.1">
    <property type="nucleotide sequence ID" value="NZ_JAAVUN010000002.1"/>
</dbReference>
<name>A0A846TPB7_9MICC</name>
<dbReference type="InterPro" id="IPR011991">
    <property type="entry name" value="ArsR-like_HTH"/>
</dbReference>
<keyword evidence="2" id="KW-0805">Transcription regulation</keyword>
<dbReference type="AlphaFoldDB" id="A0A846TPB7"/>
<evidence type="ECO:0000256" key="2">
    <source>
        <dbReference type="ARBA" id="ARBA00023015"/>
    </source>
</evidence>
<dbReference type="GO" id="GO:0003677">
    <property type="term" value="F:DNA binding"/>
    <property type="evidence" value="ECO:0007669"/>
    <property type="project" value="UniProtKB-KW"/>
</dbReference>
<protein>
    <submittedName>
        <fullName evidence="6">LysR family transcriptional regulator</fullName>
    </submittedName>
</protein>
<dbReference type="InterPro" id="IPR005119">
    <property type="entry name" value="LysR_subst-bd"/>
</dbReference>
<dbReference type="PANTHER" id="PTHR30346">
    <property type="entry name" value="TRANSCRIPTIONAL DUAL REGULATOR HCAR-RELATED"/>
    <property type="match status" value="1"/>
</dbReference>